<evidence type="ECO:0000259" key="4">
    <source>
        <dbReference type="Pfam" id="PF01416"/>
    </source>
</evidence>
<accession>A0A6J0BWP3</accession>
<dbReference type="InterPro" id="IPR001406">
    <property type="entry name" value="PsdUridine_synth_TruA"/>
</dbReference>
<dbReference type="InterPro" id="IPR020094">
    <property type="entry name" value="TruA/RsuA/RluB/E/F_N"/>
</dbReference>
<dbReference type="CDD" id="cd02569">
    <property type="entry name" value="PseudoU_synth_ScPus3"/>
    <property type="match status" value="1"/>
</dbReference>
<keyword evidence="2" id="KW-0819">tRNA processing</keyword>
<dbReference type="InterPro" id="IPR020095">
    <property type="entry name" value="PsdUridine_synth_TruA_C"/>
</dbReference>
<evidence type="ECO:0000256" key="2">
    <source>
        <dbReference type="ARBA" id="ARBA00022694"/>
    </source>
</evidence>
<dbReference type="Pfam" id="PF01416">
    <property type="entry name" value="PseudoU_synth_1"/>
    <property type="match status" value="1"/>
</dbReference>
<evidence type="ECO:0000256" key="1">
    <source>
        <dbReference type="ARBA" id="ARBA00009375"/>
    </source>
</evidence>
<comment type="similarity">
    <text evidence="1">Belongs to the tRNA pseudouridine synthase TruA family.</text>
</comment>
<dbReference type="InParanoid" id="A0A6J0BWP3"/>
<sequence>MTEVKLVKNKIKKLSTREELKTFSNEALIDRVLQLEAHNLQLKNIITKHMHDDNIPNSNCPKSGKGFDFSKSHKRHILLKFYYLGWDYQGFATQEDTINTIEQHVFAALKKSCLIQNREDSNYHRCGRTDKGVSAFSQVISLDVRSKLSQENKNNLQEELPYCKILNRLLPQNIRCVCWSPAAADFSARFNCKQRQYKYFFPRGNLNINDMNTAVRYTIGTHDFRNICKMDVANGVVSFVRAISAAEISLYSKDSEQVETSGYDMCQLTLTGQAFLWHQIRCLMGILLLVGQGKEKPEVILELLNVEKYPRKPQYSMASEIPLNLFRTDFEIAEWIFDQDELAQVIKTLQSDWALNTIKSAMTREMLTDMQAKLTNAEKLNFQSDCLLTGVKSKVYQPLLQRTTCEPLENRIDHYVKKRRLEVKQYEPVDGSISEDSESSMKYC</sequence>
<dbReference type="FunCoup" id="A0A6J0BWP3">
    <property type="interactions" value="2019"/>
</dbReference>
<protein>
    <submittedName>
        <fullName evidence="6">tRNA pseudouridine(38/39) synthase</fullName>
    </submittedName>
</protein>
<dbReference type="Gene3D" id="3.30.70.580">
    <property type="entry name" value="Pseudouridine synthase I, catalytic domain, N-terminal subdomain"/>
    <property type="match status" value="1"/>
</dbReference>
<dbReference type="RefSeq" id="XP_015518503.1">
    <property type="nucleotide sequence ID" value="XM_015663017.2"/>
</dbReference>
<reference evidence="6" key="1">
    <citation type="submission" date="2025-08" db="UniProtKB">
        <authorList>
            <consortium name="RefSeq"/>
        </authorList>
    </citation>
    <scope>IDENTIFICATION</scope>
    <source>
        <tissue evidence="6">Thorax and Abdomen</tissue>
    </source>
</reference>
<dbReference type="OrthoDB" id="25767at2759"/>
<proteinExistence type="inferred from homology"/>
<evidence type="ECO:0000313" key="6">
    <source>
        <dbReference type="RefSeq" id="XP_015518503.1"/>
    </source>
</evidence>
<feature type="domain" description="Pseudouridine synthase I TruA alpha/beta" evidence="4">
    <location>
        <begin position="214"/>
        <end position="330"/>
    </location>
</feature>
<gene>
    <name evidence="6" type="primary">LOC107223355</name>
</gene>
<dbReference type="Gene3D" id="3.30.70.660">
    <property type="entry name" value="Pseudouridine synthase I, catalytic domain, C-terminal subdomain"/>
    <property type="match status" value="1"/>
</dbReference>
<dbReference type="GO" id="GO:0005634">
    <property type="term" value="C:nucleus"/>
    <property type="evidence" value="ECO:0007669"/>
    <property type="project" value="TreeGrafter"/>
</dbReference>
<dbReference type="SUPFAM" id="SSF55120">
    <property type="entry name" value="Pseudouridine synthase"/>
    <property type="match status" value="1"/>
</dbReference>
<organism evidence="6">
    <name type="scientific">Neodiprion lecontei</name>
    <name type="common">Redheaded pine sawfly</name>
    <dbReference type="NCBI Taxonomy" id="441921"/>
    <lineage>
        <taxon>Eukaryota</taxon>
        <taxon>Metazoa</taxon>
        <taxon>Ecdysozoa</taxon>
        <taxon>Arthropoda</taxon>
        <taxon>Hexapoda</taxon>
        <taxon>Insecta</taxon>
        <taxon>Pterygota</taxon>
        <taxon>Neoptera</taxon>
        <taxon>Endopterygota</taxon>
        <taxon>Hymenoptera</taxon>
        <taxon>Tenthredinoidea</taxon>
        <taxon>Diprionidae</taxon>
        <taxon>Diprioninae</taxon>
        <taxon>Neodiprion</taxon>
    </lineage>
</organism>
<dbReference type="Proteomes" id="UP000829291">
    <property type="component" value="Chromosome 1"/>
</dbReference>
<dbReference type="InterPro" id="IPR020097">
    <property type="entry name" value="PsdUridine_synth_TruA_a/b_dom"/>
</dbReference>
<dbReference type="KEGG" id="nlo:107223355"/>
<dbReference type="PANTHER" id="PTHR11142">
    <property type="entry name" value="PSEUDOURIDYLATE SYNTHASE"/>
    <property type="match status" value="1"/>
</dbReference>
<dbReference type="PANTHER" id="PTHR11142:SF5">
    <property type="entry name" value="TRNA PSEUDOURIDINE(38_39) SYNTHASE"/>
    <property type="match status" value="1"/>
</dbReference>
<dbReference type="InterPro" id="IPR020103">
    <property type="entry name" value="PsdUridine_synth_cat_dom_sf"/>
</dbReference>
<keyword evidence="3" id="KW-0413">Isomerase</keyword>
<dbReference type="NCBIfam" id="TIGR00071">
    <property type="entry name" value="hisT_truA"/>
    <property type="match status" value="1"/>
</dbReference>
<dbReference type="GO" id="GO:1990481">
    <property type="term" value="P:mRNA pseudouridine synthesis"/>
    <property type="evidence" value="ECO:0007669"/>
    <property type="project" value="TreeGrafter"/>
</dbReference>
<evidence type="ECO:0000313" key="5">
    <source>
        <dbReference type="Proteomes" id="UP000829291"/>
    </source>
</evidence>
<dbReference type="FunFam" id="3.30.70.580:FF:000007">
    <property type="entry name" value="tRNA pseudouridine synthase"/>
    <property type="match status" value="1"/>
</dbReference>
<name>A0A6J0BWP3_NEOLC</name>
<dbReference type="GO" id="GO:0003723">
    <property type="term" value="F:RNA binding"/>
    <property type="evidence" value="ECO:0007669"/>
    <property type="project" value="InterPro"/>
</dbReference>
<dbReference type="HAMAP" id="MF_00171">
    <property type="entry name" value="TruA"/>
    <property type="match status" value="1"/>
</dbReference>
<evidence type="ECO:0000256" key="3">
    <source>
        <dbReference type="ARBA" id="ARBA00023235"/>
    </source>
</evidence>
<dbReference type="GeneID" id="107223355"/>
<dbReference type="AlphaFoldDB" id="A0A6J0BWP3"/>
<dbReference type="GO" id="GO:0009982">
    <property type="term" value="F:pseudouridine synthase activity"/>
    <property type="evidence" value="ECO:0007669"/>
    <property type="project" value="InterPro"/>
</dbReference>
<keyword evidence="5" id="KW-1185">Reference proteome</keyword>
<dbReference type="GO" id="GO:0005737">
    <property type="term" value="C:cytoplasm"/>
    <property type="evidence" value="ECO:0007669"/>
    <property type="project" value="TreeGrafter"/>
</dbReference>
<dbReference type="GO" id="GO:0031119">
    <property type="term" value="P:tRNA pseudouridine synthesis"/>
    <property type="evidence" value="ECO:0007669"/>
    <property type="project" value="TreeGrafter"/>
</dbReference>
<dbReference type="InterPro" id="IPR041707">
    <property type="entry name" value="Pus3-like"/>
</dbReference>